<dbReference type="Pfam" id="PF23187">
    <property type="entry name" value="UBX7_N"/>
    <property type="match status" value="1"/>
</dbReference>
<dbReference type="Proteomes" id="UP001306508">
    <property type="component" value="Unassembled WGS sequence"/>
</dbReference>
<dbReference type="EMBL" id="JAWIZZ010000047">
    <property type="protein sequence ID" value="KAK5779293.1"/>
    <property type="molecule type" value="Genomic_DNA"/>
</dbReference>
<dbReference type="SUPFAM" id="SSF54236">
    <property type="entry name" value="Ubiquitin-like"/>
    <property type="match status" value="1"/>
</dbReference>
<dbReference type="AlphaFoldDB" id="A0AAN7WSM9"/>
<accession>A0AAN7WSM9</accession>
<dbReference type="PANTHER" id="PTHR46424">
    <property type="entry name" value="UBX DOMAIN-CONTAINING PROTEIN 4"/>
    <property type="match status" value="1"/>
</dbReference>
<evidence type="ECO:0000313" key="3">
    <source>
        <dbReference type="EMBL" id="KAK5779293.1"/>
    </source>
</evidence>
<dbReference type="PROSITE" id="PS50033">
    <property type="entry name" value="UBX"/>
    <property type="match status" value="1"/>
</dbReference>
<protein>
    <recommendedName>
        <fullName evidence="2">UBX domain-containing protein</fullName>
    </recommendedName>
</protein>
<feature type="compositionally biased region" description="Low complexity" evidence="1">
    <location>
        <begin position="127"/>
        <end position="152"/>
    </location>
</feature>
<feature type="domain" description="UBX" evidence="2">
    <location>
        <begin position="242"/>
        <end position="320"/>
    </location>
</feature>
<keyword evidence="4" id="KW-1185">Reference proteome</keyword>
<dbReference type="Pfam" id="PF00789">
    <property type="entry name" value="UBX"/>
    <property type="match status" value="1"/>
</dbReference>
<reference evidence="4" key="1">
    <citation type="submission" date="2023-07" db="EMBL/GenBank/DDBJ databases">
        <title>A draft genome of Kazachstania heterogenica Y-27499.</title>
        <authorList>
            <person name="Donic C."/>
            <person name="Kralova J.S."/>
            <person name="Fidel L."/>
            <person name="Ben-Dor S."/>
            <person name="Jung S."/>
        </authorList>
    </citation>
    <scope>NUCLEOTIDE SEQUENCE [LARGE SCALE GENOMIC DNA]</scope>
    <source>
        <strain evidence="4">Y27499</strain>
    </source>
</reference>
<dbReference type="SMART" id="SM00166">
    <property type="entry name" value="UBX"/>
    <property type="match status" value="1"/>
</dbReference>
<dbReference type="InterPro" id="IPR001012">
    <property type="entry name" value="UBX_dom"/>
</dbReference>
<gene>
    <name evidence="3" type="ORF">RI543_003183</name>
</gene>
<feature type="region of interest" description="Disordered" evidence="1">
    <location>
        <begin position="127"/>
        <end position="171"/>
    </location>
</feature>
<dbReference type="GO" id="GO:0036503">
    <property type="term" value="P:ERAD pathway"/>
    <property type="evidence" value="ECO:0007669"/>
    <property type="project" value="TreeGrafter"/>
</dbReference>
<evidence type="ECO:0000259" key="2">
    <source>
        <dbReference type="PROSITE" id="PS50033"/>
    </source>
</evidence>
<sequence length="465" mass="53884">MLSNLFIESIQDAVTQSTTNDLCLVVYITDSNQSNDSDKWLKKWFQLDNIAKLKSMAIWLRIFNGSQELQYFEQIFPGVVIPSLYLIYKGQIKLLLMDDPNVTDDTIKNYWNQLFDCLHSCTPRMNTSSIDQRDSPSSSSLPTSSDSSNTNNNIKPSKGNKKTFRQQVEETTQQLYREKIEKERRLDREERDRILRLVKADRKERKAREHELHSRIDNVATTTVNDNNDLSVHDNIKNEELLHSVNCILQIKLTNGKSIRHTFDHKDTLNDVRKWVDLNRTDSHVPYAFHRSMPRYTFQESDELESLESLELTPRSLLILKPLETSTNKLNTSDIENPGLFGRVYNTFSAFWGGYSNNTDGNNKNLNDNQLNPLDMRSMNNSDLSLNDNSIITTRFDTSIFGNRYSNNNNSNTTNNNNNISRSLTPNVFHFFNTDTNDNNSDDDSDKEKETYNGNNIKLEKRKDD</sequence>
<evidence type="ECO:0000313" key="4">
    <source>
        <dbReference type="Proteomes" id="UP001306508"/>
    </source>
</evidence>
<dbReference type="InterPro" id="IPR029071">
    <property type="entry name" value="Ubiquitin-like_domsf"/>
</dbReference>
<organism evidence="3 4">
    <name type="scientific">Arxiozyma heterogenica</name>
    <dbReference type="NCBI Taxonomy" id="278026"/>
    <lineage>
        <taxon>Eukaryota</taxon>
        <taxon>Fungi</taxon>
        <taxon>Dikarya</taxon>
        <taxon>Ascomycota</taxon>
        <taxon>Saccharomycotina</taxon>
        <taxon>Saccharomycetes</taxon>
        <taxon>Saccharomycetales</taxon>
        <taxon>Saccharomycetaceae</taxon>
        <taxon>Arxiozyma</taxon>
    </lineage>
</organism>
<dbReference type="Gene3D" id="3.10.20.90">
    <property type="entry name" value="Phosphatidylinositol 3-kinase Catalytic Subunit, Chain A, domain 1"/>
    <property type="match status" value="1"/>
</dbReference>
<feature type="region of interest" description="Disordered" evidence="1">
    <location>
        <begin position="431"/>
        <end position="465"/>
    </location>
</feature>
<dbReference type="PANTHER" id="PTHR46424:SF1">
    <property type="entry name" value="UBX DOMAIN-CONTAINING PROTEIN 4"/>
    <property type="match status" value="1"/>
</dbReference>
<proteinExistence type="predicted"/>
<dbReference type="GO" id="GO:0005783">
    <property type="term" value="C:endoplasmic reticulum"/>
    <property type="evidence" value="ECO:0007669"/>
    <property type="project" value="TreeGrafter"/>
</dbReference>
<name>A0AAN7WSM9_9SACH</name>
<comment type="caution">
    <text evidence="3">The sequence shown here is derived from an EMBL/GenBank/DDBJ whole genome shotgun (WGS) entry which is preliminary data.</text>
</comment>
<evidence type="ECO:0000256" key="1">
    <source>
        <dbReference type="SAM" id="MobiDB-lite"/>
    </source>
</evidence>